<dbReference type="SUPFAM" id="SSF56112">
    <property type="entry name" value="Protein kinase-like (PK-like)"/>
    <property type="match status" value="1"/>
</dbReference>
<dbReference type="PROSITE" id="PS00108">
    <property type="entry name" value="PROTEIN_KINASE_ST"/>
    <property type="match status" value="1"/>
</dbReference>
<keyword evidence="7" id="KW-0472">Membrane</keyword>
<feature type="transmembrane region" description="Helical" evidence="7">
    <location>
        <begin position="120"/>
        <end position="143"/>
    </location>
</feature>
<evidence type="ECO:0000256" key="4">
    <source>
        <dbReference type="ARBA" id="ARBA00022840"/>
    </source>
</evidence>
<reference evidence="9" key="1">
    <citation type="submission" date="2021-12" db="EMBL/GenBank/DDBJ databases">
        <title>Prjna785345.</title>
        <authorList>
            <person name="Rujirawat T."/>
            <person name="Krajaejun T."/>
        </authorList>
    </citation>
    <scope>NUCLEOTIDE SEQUENCE</scope>
    <source>
        <strain evidence="9">Pi057C3</strain>
    </source>
</reference>
<dbReference type="PANTHER" id="PTHR44329">
    <property type="entry name" value="SERINE/THREONINE-PROTEIN KINASE TNNI3K-RELATED"/>
    <property type="match status" value="1"/>
</dbReference>
<feature type="transmembrane region" description="Helical" evidence="7">
    <location>
        <begin position="221"/>
        <end position="244"/>
    </location>
</feature>
<evidence type="ECO:0000256" key="3">
    <source>
        <dbReference type="ARBA" id="ARBA00022777"/>
    </source>
</evidence>
<dbReference type="InterPro" id="IPR008271">
    <property type="entry name" value="Ser/Thr_kinase_AS"/>
</dbReference>
<dbReference type="AlphaFoldDB" id="A0AAD5LYZ2"/>
<evidence type="ECO:0000256" key="6">
    <source>
        <dbReference type="SAM" id="MobiDB-lite"/>
    </source>
</evidence>
<dbReference type="InterPro" id="IPR000719">
    <property type="entry name" value="Prot_kinase_dom"/>
</dbReference>
<feature type="compositionally biased region" description="Polar residues" evidence="6">
    <location>
        <begin position="1"/>
        <end position="16"/>
    </location>
</feature>
<proteinExistence type="predicted"/>
<evidence type="ECO:0000256" key="2">
    <source>
        <dbReference type="ARBA" id="ARBA00022741"/>
    </source>
</evidence>
<feature type="transmembrane region" description="Helical" evidence="7">
    <location>
        <begin position="192"/>
        <end position="215"/>
    </location>
</feature>
<evidence type="ECO:0000256" key="1">
    <source>
        <dbReference type="ARBA" id="ARBA00022679"/>
    </source>
</evidence>
<dbReference type="PROSITE" id="PS50011">
    <property type="entry name" value="PROTEIN_KINASE_DOM"/>
    <property type="match status" value="1"/>
</dbReference>
<dbReference type="Proteomes" id="UP001209570">
    <property type="component" value="Unassembled WGS sequence"/>
</dbReference>
<dbReference type="PROSITE" id="PS00107">
    <property type="entry name" value="PROTEIN_KINASE_ATP"/>
    <property type="match status" value="1"/>
</dbReference>
<name>A0AAD5LYZ2_PYTIN</name>
<feature type="transmembrane region" description="Helical" evidence="7">
    <location>
        <begin position="76"/>
        <end position="100"/>
    </location>
</feature>
<feature type="binding site" evidence="5">
    <location>
        <position position="387"/>
    </location>
    <ligand>
        <name>ATP</name>
        <dbReference type="ChEBI" id="CHEBI:30616"/>
    </ligand>
</feature>
<evidence type="ECO:0000256" key="7">
    <source>
        <dbReference type="SAM" id="Phobius"/>
    </source>
</evidence>
<dbReference type="GO" id="GO:0005524">
    <property type="term" value="F:ATP binding"/>
    <property type="evidence" value="ECO:0007669"/>
    <property type="project" value="UniProtKB-UniRule"/>
</dbReference>
<comment type="caution">
    <text evidence="9">The sequence shown here is derived from an EMBL/GenBank/DDBJ whole genome shotgun (WGS) entry which is preliminary data.</text>
</comment>
<dbReference type="Gene3D" id="1.10.510.10">
    <property type="entry name" value="Transferase(Phosphotransferase) domain 1"/>
    <property type="match status" value="1"/>
</dbReference>
<dbReference type="InterPro" id="IPR011009">
    <property type="entry name" value="Kinase-like_dom_sf"/>
</dbReference>
<feature type="transmembrane region" description="Helical" evidence="7">
    <location>
        <begin position="256"/>
        <end position="275"/>
    </location>
</feature>
<dbReference type="GO" id="GO:0004674">
    <property type="term" value="F:protein serine/threonine kinase activity"/>
    <property type="evidence" value="ECO:0007669"/>
    <property type="project" value="TreeGrafter"/>
</dbReference>
<keyword evidence="10" id="KW-1185">Reference proteome</keyword>
<evidence type="ECO:0000313" key="10">
    <source>
        <dbReference type="Proteomes" id="UP001209570"/>
    </source>
</evidence>
<keyword evidence="1" id="KW-0808">Transferase</keyword>
<feature type="transmembrane region" description="Helical" evidence="7">
    <location>
        <begin position="163"/>
        <end position="180"/>
    </location>
</feature>
<keyword evidence="7" id="KW-1133">Transmembrane helix</keyword>
<gene>
    <name evidence="9" type="ORF">P43SY_000349</name>
</gene>
<keyword evidence="7" id="KW-0812">Transmembrane</keyword>
<keyword evidence="2 5" id="KW-0547">Nucleotide-binding</keyword>
<dbReference type="Pfam" id="PF00069">
    <property type="entry name" value="Pkinase"/>
    <property type="match status" value="1"/>
</dbReference>
<sequence length="697" mass="77264">MNKSLRFLSNQNSTGSAPPAPTMPRIPEPPIFDAPYNPFMAGNASATMMFPGMSEAQAREAQAAMVQTIIRHARKLVVNLSLTLMSGFLLLLLLSAALLVQIRRNRTLALKGDTDAAKRIILPAFEPLLWLLCTVASLFLALYGAAAASDQFTIYVTKPGIEALYAGKMFLYLLVPVFMLQSNLSVAALKRTVVITMAMACYTVPLICVLQATVTPRVERLYYWLSVVSRLLLSPYFGYIFVFPPARASKQTMREYCFFLVSMSLLTFVVSETFHRNMTDLATSLNWCATVYSLFCPVLVWRVLRADTEHWRGIGNRAVELQAVFRRKGGVMDERVSAQGLHVLIEMHRRFVIDFAHLEIQQPVGIGASATVFRGVLHPKKLAVAVKVYTPPAFTDDTVAAFSHEAALCGVLRHPNVLKFHGLCVCPPSICLITELCEGSLRDIATVQLARQQAGTSPRRQQFLLDLVRMLDAARAVAYLHSFSPPFVHRDIKPSNFLVDAEGTVKLCDFGASRTLVARSNSGHQHQQTAGNDERLSELRAITDAAALEYMAPETIRGYYSGARRYVHDEAADVFALAVTMWDIMNPGVEKFPRTAATRMSVANTSTDRVRDRHTEVADLILAGVRPTLPDGLHKELRALIDSAWHGEPLERPTAQRIVAALEAIQEECCSAFAQQLMDELSDERRARDSGRSRSSS</sequence>
<accession>A0AAD5LYZ2</accession>
<protein>
    <recommendedName>
        <fullName evidence="8">Protein kinase domain-containing protein</fullName>
    </recommendedName>
</protein>
<dbReference type="InterPro" id="IPR017441">
    <property type="entry name" value="Protein_kinase_ATP_BS"/>
</dbReference>
<dbReference type="InterPro" id="IPR051681">
    <property type="entry name" value="Ser/Thr_Kinases-Pseudokinases"/>
</dbReference>
<dbReference type="Gene3D" id="3.30.200.20">
    <property type="entry name" value="Phosphorylase Kinase, domain 1"/>
    <property type="match status" value="1"/>
</dbReference>
<dbReference type="PANTHER" id="PTHR44329:SF288">
    <property type="entry name" value="MITOGEN-ACTIVATED PROTEIN KINASE KINASE KINASE 20"/>
    <property type="match status" value="1"/>
</dbReference>
<feature type="compositionally biased region" description="Pro residues" evidence="6">
    <location>
        <begin position="18"/>
        <end position="27"/>
    </location>
</feature>
<feature type="domain" description="Protein kinase" evidence="8">
    <location>
        <begin position="358"/>
        <end position="665"/>
    </location>
</feature>
<feature type="region of interest" description="Disordered" evidence="6">
    <location>
        <begin position="1"/>
        <end position="27"/>
    </location>
</feature>
<keyword evidence="3" id="KW-0418">Kinase</keyword>
<dbReference type="SMART" id="SM00220">
    <property type="entry name" value="S_TKc"/>
    <property type="match status" value="1"/>
</dbReference>
<keyword evidence="4 5" id="KW-0067">ATP-binding</keyword>
<evidence type="ECO:0000313" key="9">
    <source>
        <dbReference type="EMBL" id="KAJ0398249.1"/>
    </source>
</evidence>
<evidence type="ECO:0000259" key="8">
    <source>
        <dbReference type="PROSITE" id="PS50011"/>
    </source>
</evidence>
<evidence type="ECO:0000256" key="5">
    <source>
        <dbReference type="PROSITE-ProRule" id="PRU10141"/>
    </source>
</evidence>
<organism evidence="9 10">
    <name type="scientific">Pythium insidiosum</name>
    <name type="common">Pythiosis disease agent</name>
    <dbReference type="NCBI Taxonomy" id="114742"/>
    <lineage>
        <taxon>Eukaryota</taxon>
        <taxon>Sar</taxon>
        <taxon>Stramenopiles</taxon>
        <taxon>Oomycota</taxon>
        <taxon>Peronosporomycetes</taxon>
        <taxon>Pythiales</taxon>
        <taxon>Pythiaceae</taxon>
        <taxon>Pythium</taxon>
    </lineage>
</organism>
<dbReference type="EMBL" id="JAKCXM010000223">
    <property type="protein sequence ID" value="KAJ0398249.1"/>
    <property type="molecule type" value="Genomic_DNA"/>
</dbReference>